<proteinExistence type="predicted"/>
<keyword evidence="2" id="KW-1185">Reference proteome</keyword>
<sequence>MQKLFSSSHTTLGVGGLRSNGIEIETIGGVVFDGRGTEGEVSFLECLPPVVGGVWFAVEVNEGELHPAEYGEEVVDFLLGGALLIKLLLLRRLSLFFLPNPNVHHPLLLTLLHTVHHCPH</sequence>
<dbReference type="Proteomes" id="UP001374535">
    <property type="component" value="Chromosome 1"/>
</dbReference>
<organism evidence="1 2">
    <name type="scientific">Vigna mungo</name>
    <name type="common">Black gram</name>
    <name type="synonym">Phaseolus mungo</name>
    <dbReference type="NCBI Taxonomy" id="3915"/>
    <lineage>
        <taxon>Eukaryota</taxon>
        <taxon>Viridiplantae</taxon>
        <taxon>Streptophyta</taxon>
        <taxon>Embryophyta</taxon>
        <taxon>Tracheophyta</taxon>
        <taxon>Spermatophyta</taxon>
        <taxon>Magnoliopsida</taxon>
        <taxon>eudicotyledons</taxon>
        <taxon>Gunneridae</taxon>
        <taxon>Pentapetalae</taxon>
        <taxon>rosids</taxon>
        <taxon>fabids</taxon>
        <taxon>Fabales</taxon>
        <taxon>Fabaceae</taxon>
        <taxon>Papilionoideae</taxon>
        <taxon>50 kb inversion clade</taxon>
        <taxon>NPAAA clade</taxon>
        <taxon>indigoferoid/millettioid clade</taxon>
        <taxon>Phaseoleae</taxon>
        <taxon>Vigna</taxon>
    </lineage>
</organism>
<dbReference type="AlphaFoldDB" id="A0AAQ3S8W0"/>
<evidence type="ECO:0000313" key="2">
    <source>
        <dbReference type="Proteomes" id="UP001374535"/>
    </source>
</evidence>
<accession>A0AAQ3S8W0</accession>
<reference evidence="1 2" key="1">
    <citation type="journal article" date="2023" name="Life. Sci Alliance">
        <title>Evolutionary insights into 3D genome organization and epigenetic landscape of Vigna mungo.</title>
        <authorList>
            <person name="Junaid A."/>
            <person name="Singh B."/>
            <person name="Bhatia S."/>
        </authorList>
    </citation>
    <scope>NUCLEOTIDE SEQUENCE [LARGE SCALE GENOMIC DNA]</scope>
    <source>
        <strain evidence="1">Urdbean</strain>
    </source>
</reference>
<evidence type="ECO:0000313" key="1">
    <source>
        <dbReference type="EMBL" id="WVZ21797.1"/>
    </source>
</evidence>
<name>A0AAQ3S8W0_VIGMU</name>
<gene>
    <name evidence="1" type="ORF">V8G54_000341</name>
</gene>
<protein>
    <submittedName>
        <fullName evidence="1">Uncharacterized protein</fullName>
    </submittedName>
</protein>
<dbReference type="EMBL" id="CP144700">
    <property type="protein sequence ID" value="WVZ21797.1"/>
    <property type="molecule type" value="Genomic_DNA"/>
</dbReference>